<keyword evidence="3 7" id="KW-0812">Transmembrane</keyword>
<dbReference type="InterPro" id="IPR050445">
    <property type="entry name" value="Bact_polysacc_biosynth/exp"/>
</dbReference>
<evidence type="ECO:0000256" key="1">
    <source>
        <dbReference type="ARBA" id="ARBA00004651"/>
    </source>
</evidence>
<keyword evidence="5 7" id="KW-0472">Membrane</keyword>
<dbReference type="AlphaFoldDB" id="A0A1W1CCM5"/>
<dbReference type="PANTHER" id="PTHR32309">
    <property type="entry name" value="TYROSINE-PROTEIN KINASE"/>
    <property type="match status" value="1"/>
</dbReference>
<comment type="subcellular location">
    <subcellularLocation>
        <location evidence="1">Cell membrane</location>
        <topology evidence="1">Multi-pass membrane protein</topology>
    </subcellularLocation>
</comment>
<feature type="transmembrane region" description="Helical" evidence="7">
    <location>
        <begin position="30"/>
        <end position="49"/>
    </location>
</feature>
<feature type="domain" description="Polysaccharide chain length determinant N-terminal" evidence="8">
    <location>
        <begin position="13"/>
        <end position="84"/>
    </location>
</feature>
<reference evidence="9" key="1">
    <citation type="submission" date="2016-10" db="EMBL/GenBank/DDBJ databases">
        <authorList>
            <person name="de Groot N.N."/>
        </authorList>
    </citation>
    <scope>NUCLEOTIDE SEQUENCE</scope>
</reference>
<evidence type="ECO:0000256" key="5">
    <source>
        <dbReference type="ARBA" id="ARBA00023136"/>
    </source>
</evidence>
<evidence type="ECO:0000256" key="3">
    <source>
        <dbReference type="ARBA" id="ARBA00022692"/>
    </source>
</evidence>
<gene>
    <name evidence="9" type="ORF">MNB_SV-6-634</name>
</gene>
<protein>
    <submittedName>
        <fullName evidence="9">Chain length determinant protein</fullName>
    </submittedName>
</protein>
<evidence type="ECO:0000256" key="7">
    <source>
        <dbReference type="SAM" id="Phobius"/>
    </source>
</evidence>
<dbReference type="EMBL" id="FPHC01000067">
    <property type="protein sequence ID" value="SFV63539.1"/>
    <property type="molecule type" value="Genomic_DNA"/>
</dbReference>
<dbReference type="GO" id="GO:0005886">
    <property type="term" value="C:plasma membrane"/>
    <property type="evidence" value="ECO:0007669"/>
    <property type="project" value="UniProtKB-SubCell"/>
</dbReference>
<keyword evidence="6" id="KW-0175">Coiled coil</keyword>
<feature type="transmembrane region" description="Helical" evidence="7">
    <location>
        <begin position="258"/>
        <end position="281"/>
    </location>
</feature>
<proteinExistence type="predicted"/>
<organism evidence="9">
    <name type="scientific">hydrothermal vent metagenome</name>
    <dbReference type="NCBI Taxonomy" id="652676"/>
    <lineage>
        <taxon>unclassified sequences</taxon>
        <taxon>metagenomes</taxon>
        <taxon>ecological metagenomes</taxon>
    </lineage>
</organism>
<evidence type="ECO:0000256" key="2">
    <source>
        <dbReference type="ARBA" id="ARBA00022475"/>
    </source>
</evidence>
<sequence length="289" mass="33197">MQNSIEDNRVHDDEIDLRELFLILKKRKKIIYTIVTIATLVAVVLAYYIKKPIYSVKSMIEIGSITSNSGNNSDFYTQDIIQKISYKYKVGAKGVTKELPYIDKITSPKNSKKIITLEVLSRNNEEGTKYLQTITDEIVSDTNKKIYAYIEEIKKQIKLSKNDLLSSEENYKNIKNSIDDMNQRVTSLSRIDPALAAIYALQVSQKDSILNGIKNTILQIKKNIEKLKESISTNKIEFTKMIGKIQTLDHPIKPRKKLIIVVTFITSLIFSIFLVFFLNFIEGLKKEDE</sequence>
<evidence type="ECO:0000256" key="4">
    <source>
        <dbReference type="ARBA" id="ARBA00022989"/>
    </source>
</evidence>
<evidence type="ECO:0000259" key="8">
    <source>
        <dbReference type="Pfam" id="PF02706"/>
    </source>
</evidence>
<dbReference type="Pfam" id="PF02706">
    <property type="entry name" value="Wzz"/>
    <property type="match status" value="1"/>
</dbReference>
<keyword evidence="2" id="KW-1003">Cell membrane</keyword>
<evidence type="ECO:0000313" key="9">
    <source>
        <dbReference type="EMBL" id="SFV63539.1"/>
    </source>
</evidence>
<dbReference type="GO" id="GO:0004713">
    <property type="term" value="F:protein tyrosine kinase activity"/>
    <property type="evidence" value="ECO:0007669"/>
    <property type="project" value="TreeGrafter"/>
</dbReference>
<name>A0A1W1CCM5_9ZZZZ</name>
<dbReference type="PANTHER" id="PTHR32309:SF13">
    <property type="entry name" value="FERRIC ENTEROBACTIN TRANSPORT PROTEIN FEPE"/>
    <property type="match status" value="1"/>
</dbReference>
<dbReference type="InterPro" id="IPR003856">
    <property type="entry name" value="LPS_length_determ_N"/>
</dbReference>
<keyword evidence="4 7" id="KW-1133">Transmembrane helix</keyword>
<feature type="coiled-coil region" evidence="6">
    <location>
        <begin position="150"/>
        <end position="184"/>
    </location>
</feature>
<accession>A0A1W1CCM5</accession>
<evidence type="ECO:0000256" key="6">
    <source>
        <dbReference type="SAM" id="Coils"/>
    </source>
</evidence>